<dbReference type="EMBL" id="GBXM01070139">
    <property type="protein sequence ID" value="JAH38438.1"/>
    <property type="molecule type" value="Transcribed_RNA"/>
</dbReference>
<organism evidence="1">
    <name type="scientific">Anguilla anguilla</name>
    <name type="common">European freshwater eel</name>
    <name type="synonym">Muraena anguilla</name>
    <dbReference type="NCBI Taxonomy" id="7936"/>
    <lineage>
        <taxon>Eukaryota</taxon>
        <taxon>Metazoa</taxon>
        <taxon>Chordata</taxon>
        <taxon>Craniata</taxon>
        <taxon>Vertebrata</taxon>
        <taxon>Euteleostomi</taxon>
        <taxon>Actinopterygii</taxon>
        <taxon>Neopterygii</taxon>
        <taxon>Teleostei</taxon>
        <taxon>Anguilliformes</taxon>
        <taxon>Anguillidae</taxon>
        <taxon>Anguilla</taxon>
    </lineage>
</organism>
<reference evidence="1" key="1">
    <citation type="submission" date="2014-11" db="EMBL/GenBank/DDBJ databases">
        <authorList>
            <person name="Amaro Gonzalez C."/>
        </authorList>
    </citation>
    <scope>NUCLEOTIDE SEQUENCE</scope>
</reference>
<evidence type="ECO:0000313" key="1">
    <source>
        <dbReference type="EMBL" id="JAH38438.1"/>
    </source>
</evidence>
<name>A0A0E9SD57_ANGAN</name>
<dbReference type="AlphaFoldDB" id="A0A0E9SD57"/>
<reference evidence="1" key="2">
    <citation type="journal article" date="2015" name="Fish Shellfish Immunol.">
        <title>Early steps in the European eel (Anguilla anguilla)-Vibrio vulnificus interaction in the gills: Role of the RtxA13 toxin.</title>
        <authorList>
            <person name="Callol A."/>
            <person name="Pajuelo D."/>
            <person name="Ebbesson L."/>
            <person name="Teles M."/>
            <person name="MacKenzie S."/>
            <person name="Amaro C."/>
        </authorList>
    </citation>
    <scope>NUCLEOTIDE SEQUENCE</scope>
</reference>
<protein>
    <submittedName>
        <fullName evidence="1">Uncharacterized protein</fullName>
    </submittedName>
</protein>
<sequence>MGEMTQEVHSVGSLSPLKSKCVSQAAPVIHFPITPQALQAMMAYRL</sequence>
<proteinExistence type="predicted"/>
<accession>A0A0E9SD57</accession>